<dbReference type="InterPro" id="IPR039536">
    <property type="entry name" value="TetR_C_Proteobacteria"/>
</dbReference>
<accession>A0AA42ILP5</accession>
<dbReference type="Pfam" id="PF00440">
    <property type="entry name" value="TetR_N"/>
    <property type="match status" value="1"/>
</dbReference>
<organism evidence="6 7">
    <name type="scientific">Ectopseudomonas toyotomiensis</name>
    <dbReference type="NCBI Taxonomy" id="554344"/>
    <lineage>
        <taxon>Bacteria</taxon>
        <taxon>Pseudomonadati</taxon>
        <taxon>Pseudomonadota</taxon>
        <taxon>Gammaproteobacteria</taxon>
        <taxon>Pseudomonadales</taxon>
        <taxon>Pseudomonadaceae</taxon>
        <taxon>Ectopseudomonas</taxon>
    </lineage>
</organism>
<evidence type="ECO:0000256" key="2">
    <source>
        <dbReference type="ARBA" id="ARBA00023125"/>
    </source>
</evidence>
<proteinExistence type="predicted"/>
<dbReference type="PRINTS" id="PR00455">
    <property type="entry name" value="HTHTETR"/>
</dbReference>
<feature type="DNA-binding region" description="H-T-H motif" evidence="4">
    <location>
        <begin position="41"/>
        <end position="60"/>
    </location>
</feature>
<dbReference type="PANTHER" id="PTHR30055:SF234">
    <property type="entry name" value="HTH-TYPE TRANSCRIPTIONAL REGULATOR BETI"/>
    <property type="match status" value="1"/>
</dbReference>
<comment type="caution">
    <text evidence="6">The sequence shown here is derived from an EMBL/GenBank/DDBJ whole genome shotgun (WGS) entry which is preliminary data.</text>
</comment>
<evidence type="ECO:0000256" key="4">
    <source>
        <dbReference type="PROSITE-ProRule" id="PRU00335"/>
    </source>
</evidence>
<dbReference type="SUPFAM" id="SSF46689">
    <property type="entry name" value="Homeodomain-like"/>
    <property type="match status" value="1"/>
</dbReference>
<keyword evidence="3" id="KW-0804">Transcription</keyword>
<dbReference type="Pfam" id="PF14246">
    <property type="entry name" value="TetR_C_7"/>
    <property type="match status" value="1"/>
</dbReference>
<dbReference type="RefSeq" id="WP_058151162.1">
    <property type="nucleotide sequence ID" value="NZ_JACFYY010000012.1"/>
</dbReference>
<dbReference type="Proteomes" id="UP001161137">
    <property type="component" value="Unassembled WGS sequence"/>
</dbReference>
<dbReference type="EMBL" id="JAOCDH010000011">
    <property type="protein sequence ID" value="MDH0702068.1"/>
    <property type="molecule type" value="Genomic_DNA"/>
</dbReference>
<evidence type="ECO:0000313" key="7">
    <source>
        <dbReference type="Proteomes" id="UP001161137"/>
    </source>
</evidence>
<sequence length="216" mass="24282">MTNQAHLATTKAKGRPRKQLDAALLEAAAAEFFEYGYTDANLERIAAASETTKPALYRRYPSKEALFKATLDHMAKDFELDLSFLDPSRPVADALYDLARLFHEKLGSSRVIAMTRLGAQESAKFPKLILHFRETVMKGFMGPITAYFQWLNDSRVTRMPDTLEGAIIFSTLTGRPLERLLGVVVPDEKVEPYLRELVRFFLAGYSPTTNEGTDGR</sequence>
<dbReference type="InterPro" id="IPR009057">
    <property type="entry name" value="Homeodomain-like_sf"/>
</dbReference>
<name>A0AA42ILP5_9GAMM</name>
<protein>
    <submittedName>
        <fullName evidence="6">TetR/AcrR family transcriptional regulator</fullName>
    </submittedName>
</protein>
<dbReference type="GO" id="GO:0003700">
    <property type="term" value="F:DNA-binding transcription factor activity"/>
    <property type="evidence" value="ECO:0007669"/>
    <property type="project" value="TreeGrafter"/>
</dbReference>
<dbReference type="PROSITE" id="PS50977">
    <property type="entry name" value="HTH_TETR_2"/>
    <property type="match status" value="1"/>
</dbReference>
<gene>
    <name evidence="6" type="ORF">N5D41_11275</name>
</gene>
<dbReference type="Gene3D" id="1.10.357.10">
    <property type="entry name" value="Tetracycline Repressor, domain 2"/>
    <property type="match status" value="1"/>
</dbReference>
<dbReference type="PANTHER" id="PTHR30055">
    <property type="entry name" value="HTH-TYPE TRANSCRIPTIONAL REGULATOR RUTR"/>
    <property type="match status" value="1"/>
</dbReference>
<evidence type="ECO:0000259" key="5">
    <source>
        <dbReference type="PROSITE" id="PS50977"/>
    </source>
</evidence>
<dbReference type="Gene3D" id="1.10.10.60">
    <property type="entry name" value="Homeodomain-like"/>
    <property type="match status" value="1"/>
</dbReference>
<feature type="domain" description="HTH tetR-type" evidence="5">
    <location>
        <begin position="18"/>
        <end position="78"/>
    </location>
</feature>
<dbReference type="InterPro" id="IPR050109">
    <property type="entry name" value="HTH-type_TetR-like_transc_reg"/>
</dbReference>
<dbReference type="AlphaFoldDB" id="A0AA42ILP5"/>
<dbReference type="InterPro" id="IPR001647">
    <property type="entry name" value="HTH_TetR"/>
</dbReference>
<keyword evidence="2 4" id="KW-0238">DNA-binding</keyword>
<reference evidence="6" key="1">
    <citation type="submission" date="2022-09" db="EMBL/GenBank/DDBJ databases">
        <title>Intensive care unit water sources are persistently colonized with multi-drug resistant bacteria and are the site of extensive horizontal gene transfer of antibiotic resistance genes.</title>
        <authorList>
            <person name="Diorio-Toth L."/>
        </authorList>
    </citation>
    <scope>NUCLEOTIDE SEQUENCE</scope>
    <source>
        <strain evidence="6">GD03863</strain>
    </source>
</reference>
<dbReference type="GeneID" id="83643951"/>
<evidence type="ECO:0000256" key="1">
    <source>
        <dbReference type="ARBA" id="ARBA00023015"/>
    </source>
</evidence>
<dbReference type="GO" id="GO:0000976">
    <property type="term" value="F:transcription cis-regulatory region binding"/>
    <property type="evidence" value="ECO:0007669"/>
    <property type="project" value="TreeGrafter"/>
</dbReference>
<evidence type="ECO:0000313" key="6">
    <source>
        <dbReference type="EMBL" id="MDH0702068.1"/>
    </source>
</evidence>
<keyword evidence="1" id="KW-0805">Transcription regulation</keyword>
<evidence type="ECO:0000256" key="3">
    <source>
        <dbReference type="ARBA" id="ARBA00023163"/>
    </source>
</evidence>